<dbReference type="RefSeq" id="WP_003581638.1">
    <property type="nucleotide sequence ID" value="NZ_JH719395.1"/>
</dbReference>
<evidence type="ECO:0000313" key="2">
    <source>
        <dbReference type="Proteomes" id="UP000005732"/>
    </source>
</evidence>
<proteinExistence type="predicted"/>
<evidence type="ECO:0000313" key="1">
    <source>
        <dbReference type="EMBL" id="EJC80814.1"/>
    </source>
</evidence>
<sequence>MTNQVDNANITEQRSITDTVLNYADVLAMVLKEYDRLNRKRRPFARPSQDIAESGARKALIAWTRMPTTEKIEFRAAAHIGRKLKSTK</sequence>
<dbReference type="Proteomes" id="UP000005732">
    <property type="component" value="Unassembled WGS sequence"/>
</dbReference>
<organism evidence="1 2">
    <name type="scientific">Rhizobium leguminosarum bv. trifolii WSM2297</name>
    <dbReference type="NCBI Taxonomy" id="754762"/>
    <lineage>
        <taxon>Bacteria</taxon>
        <taxon>Pseudomonadati</taxon>
        <taxon>Pseudomonadota</taxon>
        <taxon>Alphaproteobacteria</taxon>
        <taxon>Hyphomicrobiales</taxon>
        <taxon>Rhizobiaceae</taxon>
        <taxon>Rhizobium/Agrobacterium group</taxon>
        <taxon>Rhizobium</taxon>
    </lineage>
</organism>
<name>J0KT78_RHILT</name>
<protein>
    <submittedName>
        <fullName evidence="1">Uncharacterized protein</fullName>
    </submittedName>
</protein>
<accession>J0KT78</accession>
<dbReference type="EMBL" id="JH719395">
    <property type="protein sequence ID" value="EJC80814.1"/>
    <property type="molecule type" value="Genomic_DNA"/>
</dbReference>
<gene>
    <name evidence="1" type="ORF">Rleg4DRAFT_2476</name>
</gene>
<dbReference type="HOGENOM" id="CLU_2466851_0_0_5"/>
<dbReference type="AlphaFoldDB" id="J0KT78"/>
<reference evidence="1 2" key="1">
    <citation type="submission" date="2012-02" db="EMBL/GenBank/DDBJ databases">
        <title>Improved High-Quality Draft Sequence of Rhizobium leguminosarum bv. trifolii WSM2297.</title>
        <authorList>
            <consortium name="US DOE Joint Genome Institute"/>
            <person name="Lucas S."/>
            <person name="Han J."/>
            <person name="Lapidus A."/>
            <person name="Cheng J.-F."/>
            <person name="Goodwin L."/>
            <person name="Pitluck S."/>
            <person name="Peters L."/>
            <person name="Ovchinnikova G."/>
            <person name="Zhang X."/>
            <person name="Detter J.C."/>
            <person name="Han C."/>
            <person name="Tapia R."/>
            <person name="Land M."/>
            <person name="Hauser L."/>
            <person name="Kyrpides N."/>
            <person name="Ivanova N."/>
            <person name="Pagani I."/>
            <person name="Brau L."/>
            <person name="Yates R."/>
            <person name="O'Hara G."/>
            <person name="Rui T."/>
            <person name="Howieson J."/>
            <person name="Reeve W."/>
            <person name="Woyke T."/>
        </authorList>
    </citation>
    <scope>NUCLEOTIDE SEQUENCE [LARGE SCALE GENOMIC DNA]</scope>
    <source>
        <strain evidence="1 2">WSM2297</strain>
    </source>
</reference>